<proteinExistence type="predicted"/>
<protein>
    <recommendedName>
        <fullName evidence="1">TonB-dependent receptor plug domain-containing protein</fullName>
    </recommendedName>
</protein>
<dbReference type="Gene3D" id="2.170.130.10">
    <property type="entry name" value="TonB-dependent receptor, plug domain"/>
    <property type="match status" value="1"/>
</dbReference>
<gene>
    <name evidence="2" type="ORF">PMYSY11_4587</name>
</gene>
<dbReference type="EMBL" id="LR215729">
    <property type="protein sequence ID" value="VEV99630.1"/>
    <property type="molecule type" value="Genomic_DNA"/>
</dbReference>
<dbReference type="AlphaFoldDB" id="A0A653EA55"/>
<feature type="domain" description="TonB-dependent receptor plug" evidence="1">
    <location>
        <begin position="33"/>
        <end position="66"/>
    </location>
</feature>
<evidence type="ECO:0000259" key="1">
    <source>
        <dbReference type="Pfam" id="PF07715"/>
    </source>
</evidence>
<name>A0A653EA55_9PSED</name>
<accession>A0A653EA55</accession>
<organism evidence="2">
    <name type="scientific">Pseudomonas marincola</name>
    <dbReference type="NCBI Taxonomy" id="437900"/>
    <lineage>
        <taxon>Bacteria</taxon>
        <taxon>Pseudomonadati</taxon>
        <taxon>Pseudomonadota</taxon>
        <taxon>Gammaproteobacteria</taxon>
        <taxon>Pseudomonadales</taxon>
        <taxon>Pseudomonadaceae</taxon>
        <taxon>Pseudomonas</taxon>
    </lineage>
</organism>
<dbReference type="InterPro" id="IPR012910">
    <property type="entry name" value="Plug_dom"/>
</dbReference>
<evidence type="ECO:0000313" key="2">
    <source>
        <dbReference type="EMBL" id="VEV99630.1"/>
    </source>
</evidence>
<sequence length="91" mass="9833">MLCAAVTQVHATDSSELEPLVITATRTPQTAEQNLAAVTVFDRKKIEQSQVSSVPELLKRVPGVNFWSTMVAPAKALRCSCAAPSLTTFWS</sequence>
<dbReference type="SUPFAM" id="SSF56935">
    <property type="entry name" value="Porins"/>
    <property type="match status" value="1"/>
</dbReference>
<dbReference type="Pfam" id="PF07715">
    <property type="entry name" value="Plug"/>
    <property type="match status" value="1"/>
</dbReference>
<reference evidence="2" key="1">
    <citation type="submission" date="2019-02" db="EMBL/GenBank/DDBJ databases">
        <authorList>
            <consortium name="Genoscope - CEA"/>
            <person name="William W."/>
        </authorList>
    </citation>
    <scope>NUCLEOTIDE SEQUENCE [LARGE SCALE GENOMIC DNA]</scope>
    <source>
        <strain evidence="2">YSy11</strain>
    </source>
</reference>
<dbReference type="InterPro" id="IPR037066">
    <property type="entry name" value="Plug_dom_sf"/>
</dbReference>